<accession>A0A974DKF2</accession>
<proteinExistence type="predicted"/>
<organism evidence="1 2">
    <name type="scientific">Xenopus laevis</name>
    <name type="common">African clawed frog</name>
    <dbReference type="NCBI Taxonomy" id="8355"/>
    <lineage>
        <taxon>Eukaryota</taxon>
        <taxon>Metazoa</taxon>
        <taxon>Chordata</taxon>
        <taxon>Craniata</taxon>
        <taxon>Vertebrata</taxon>
        <taxon>Euteleostomi</taxon>
        <taxon>Amphibia</taxon>
        <taxon>Batrachia</taxon>
        <taxon>Anura</taxon>
        <taxon>Pipoidea</taxon>
        <taxon>Pipidae</taxon>
        <taxon>Xenopodinae</taxon>
        <taxon>Xenopus</taxon>
        <taxon>Xenopus</taxon>
    </lineage>
</organism>
<protein>
    <submittedName>
        <fullName evidence="1">Uncharacterized protein</fullName>
    </submittedName>
</protein>
<gene>
    <name evidence="1" type="ORF">XELAEV_18015465mg</name>
</gene>
<name>A0A974DKF2_XENLA</name>
<sequence>MLGGMYLECNQQKQKFFHLIFWLDPAYERNTKPFLAMHMKEHTNYADSYTHRVFPKAGNIPFSNCPVRKDRTN</sequence>
<evidence type="ECO:0000313" key="2">
    <source>
        <dbReference type="Proteomes" id="UP000694892"/>
    </source>
</evidence>
<dbReference type="EMBL" id="CM004469">
    <property type="protein sequence ID" value="OCT92406.1"/>
    <property type="molecule type" value="Genomic_DNA"/>
</dbReference>
<dbReference type="Proteomes" id="UP000694892">
    <property type="component" value="Chromosome 2S"/>
</dbReference>
<dbReference type="AlphaFoldDB" id="A0A974DKF2"/>
<reference evidence="2" key="1">
    <citation type="journal article" date="2016" name="Nature">
        <title>Genome evolution in the allotetraploid frog Xenopus laevis.</title>
        <authorList>
            <person name="Session A.M."/>
            <person name="Uno Y."/>
            <person name="Kwon T."/>
            <person name="Chapman J.A."/>
            <person name="Toyoda A."/>
            <person name="Takahashi S."/>
            <person name="Fukui A."/>
            <person name="Hikosaka A."/>
            <person name="Suzuki A."/>
            <person name="Kondo M."/>
            <person name="van Heeringen S.J."/>
            <person name="Quigley I."/>
            <person name="Heinz S."/>
            <person name="Ogino H."/>
            <person name="Ochi H."/>
            <person name="Hellsten U."/>
            <person name="Lyons J.B."/>
            <person name="Simakov O."/>
            <person name="Putnam N."/>
            <person name="Stites J."/>
            <person name="Kuroki Y."/>
            <person name="Tanaka T."/>
            <person name="Michiue T."/>
            <person name="Watanabe M."/>
            <person name="Bogdanovic O."/>
            <person name="Lister R."/>
            <person name="Georgiou G."/>
            <person name="Paranjpe S.S."/>
            <person name="van Kruijsbergen I."/>
            <person name="Shu S."/>
            <person name="Carlson J."/>
            <person name="Kinoshita T."/>
            <person name="Ohta Y."/>
            <person name="Mawaribuchi S."/>
            <person name="Jenkins J."/>
            <person name="Grimwood J."/>
            <person name="Schmutz J."/>
            <person name="Mitros T."/>
            <person name="Mozaffari S.V."/>
            <person name="Suzuki Y."/>
            <person name="Haramoto Y."/>
            <person name="Yamamoto T.S."/>
            <person name="Takagi C."/>
            <person name="Heald R."/>
            <person name="Miller K."/>
            <person name="Haudenschild C."/>
            <person name="Kitzman J."/>
            <person name="Nakayama T."/>
            <person name="Izutsu Y."/>
            <person name="Robert J."/>
            <person name="Fortriede J."/>
            <person name="Burns K."/>
            <person name="Lotay V."/>
            <person name="Karimi K."/>
            <person name="Yasuoka Y."/>
            <person name="Dichmann D.S."/>
            <person name="Flajnik M.F."/>
            <person name="Houston D.W."/>
            <person name="Shendure J."/>
            <person name="DuPasquier L."/>
            <person name="Vize P.D."/>
            <person name="Zorn A.M."/>
            <person name="Ito M."/>
            <person name="Marcotte E.M."/>
            <person name="Wallingford J.B."/>
            <person name="Ito Y."/>
            <person name="Asashima M."/>
            <person name="Ueno N."/>
            <person name="Matsuda Y."/>
            <person name="Veenstra G.J."/>
            <person name="Fujiyama A."/>
            <person name="Harland R.M."/>
            <person name="Taira M."/>
            <person name="Rokhsar D.S."/>
        </authorList>
    </citation>
    <scope>NUCLEOTIDE SEQUENCE [LARGE SCALE GENOMIC DNA]</scope>
    <source>
        <strain evidence="2">J</strain>
    </source>
</reference>
<evidence type="ECO:0000313" key="1">
    <source>
        <dbReference type="EMBL" id="OCT92406.1"/>
    </source>
</evidence>